<gene>
    <name evidence="2" type="ORF">XD87_0049</name>
</gene>
<protein>
    <submittedName>
        <fullName evidence="2">Uncharacterized protein</fullName>
    </submittedName>
</protein>
<dbReference type="AlphaFoldDB" id="A0A117LU48"/>
<evidence type="ECO:0000313" key="3">
    <source>
        <dbReference type="Proteomes" id="UP000053469"/>
    </source>
</evidence>
<dbReference type="Proteomes" id="UP000053469">
    <property type="component" value="Unassembled WGS sequence"/>
</dbReference>
<organism evidence="2 3">
    <name type="scientific">candidate division WS6 bacterium 36_33</name>
    <dbReference type="NCBI Taxonomy" id="1641388"/>
    <lineage>
        <taxon>Bacteria</taxon>
        <taxon>Candidatus Dojkabacteria</taxon>
    </lineage>
</organism>
<evidence type="ECO:0000256" key="1">
    <source>
        <dbReference type="SAM" id="MobiDB-lite"/>
    </source>
</evidence>
<evidence type="ECO:0000313" key="2">
    <source>
        <dbReference type="EMBL" id="KUK67571.1"/>
    </source>
</evidence>
<dbReference type="EMBL" id="LGGI01000003">
    <property type="protein sequence ID" value="KUK67571.1"/>
    <property type="molecule type" value="Genomic_DNA"/>
</dbReference>
<feature type="compositionally biased region" description="Basic and acidic residues" evidence="1">
    <location>
        <begin position="1"/>
        <end position="26"/>
    </location>
</feature>
<feature type="region of interest" description="Disordered" evidence="1">
    <location>
        <begin position="1"/>
        <end position="65"/>
    </location>
</feature>
<feature type="compositionally biased region" description="Acidic residues" evidence="1">
    <location>
        <begin position="43"/>
        <end position="65"/>
    </location>
</feature>
<comment type="caution">
    <text evidence="2">The sequence shown here is derived from an EMBL/GenBank/DDBJ whole genome shotgun (WGS) entry which is preliminary data.</text>
</comment>
<reference evidence="3" key="1">
    <citation type="journal article" date="2015" name="MBio">
        <title>Genome-Resolved Metagenomic Analysis Reveals Roles for Candidate Phyla and Other Microbial Community Members in Biogeochemical Transformations in Oil Reservoirs.</title>
        <authorList>
            <person name="Hu P."/>
            <person name="Tom L."/>
            <person name="Singh A."/>
            <person name="Thomas B.C."/>
            <person name="Baker B.J."/>
            <person name="Piceno Y.M."/>
            <person name="Andersen G.L."/>
            <person name="Banfield J.F."/>
        </authorList>
    </citation>
    <scope>NUCLEOTIDE SEQUENCE [LARGE SCALE GENOMIC DNA]</scope>
</reference>
<name>A0A117LU48_9BACT</name>
<sequence>MFGHIEREPINNPKEKTRTHIFPREWYDDDDCDGDEGWNKEWDDFDWDAPQEDNDGDWVDWDDED</sequence>
<accession>A0A117LU48</accession>
<proteinExistence type="predicted"/>
<feature type="compositionally biased region" description="Acidic residues" evidence="1">
    <location>
        <begin position="27"/>
        <end position="36"/>
    </location>
</feature>